<dbReference type="NCBIfam" id="TIGR00516">
    <property type="entry name" value="acpS"/>
    <property type="match status" value="1"/>
</dbReference>
<dbReference type="Gene3D" id="3.90.470.20">
    <property type="entry name" value="4'-phosphopantetheinyl transferase domain"/>
    <property type="match status" value="1"/>
</dbReference>
<feature type="binding site" evidence="8">
    <location>
        <position position="57"/>
    </location>
    <ligand>
        <name>Mg(2+)</name>
        <dbReference type="ChEBI" id="CHEBI:18420"/>
    </ligand>
</feature>
<keyword evidence="1 8" id="KW-0444">Lipid biosynthesis</keyword>
<name>A0A6J5JX88_9GAMM</name>
<dbReference type="EC" id="2.7.8.7" evidence="8"/>
<dbReference type="SUPFAM" id="SSF56214">
    <property type="entry name" value="4'-phosphopantetheinyl transferase"/>
    <property type="match status" value="1"/>
</dbReference>
<evidence type="ECO:0000256" key="6">
    <source>
        <dbReference type="ARBA" id="ARBA00023098"/>
    </source>
</evidence>
<dbReference type="RefSeq" id="WP_176604963.1">
    <property type="nucleotide sequence ID" value="NZ_LR794158.1"/>
</dbReference>
<dbReference type="InterPro" id="IPR002582">
    <property type="entry name" value="ACPS"/>
</dbReference>
<keyword evidence="8" id="KW-0963">Cytoplasm</keyword>
<dbReference type="HAMAP" id="MF_00101">
    <property type="entry name" value="AcpS"/>
    <property type="match status" value="1"/>
</dbReference>
<accession>A0A6J5JX88</accession>
<dbReference type="GO" id="GO:0005737">
    <property type="term" value="C:cytoplasm"/>
    <property type="evidence" value="ECO:0007669"/>
    <property type="project" value="UniProtKB-SubCell"/>
</dbReference>
<proteinExistence type="inferred from homology"/>
<feature type="domain" description="4'-phosphopantetheinyl transferase" evidence="9">
    <location>
        <begin position="4"/>
        <end position="108"/>
    </location>
</feature>
<evidence type="ECO:0000259" key="9">
    <source>
        <dbReference type="Pfam" id="PF01648"/>
    </source>
</evidence>
<comment type="function">
    <text evidence="8">Transfers the 4'-phosphopantetheine moiety from coenzyme A to a Ser of acyl-carrier-protein.</text>
</comment>
<evidence type="ECO:0000256" key="1">
    <source>
        <dbReference type="ARBA" id="ARBA00022516"/>
    </source>
</evidence>
<keyword evidence="3 8" id="KW-0479">Metal-binding</keyword>
<dbReference type="InterPro" id="IPR004568">
    <property type="entry name" value="Ppantetheine-prot_Trfase_dom"/>
</dbReference>
<dbReference type="EMBL" id="LR794158">
    <property type="protein sequence ID" value="CAB3976436.1"/>
    <property type="molecule type" value="Genomic_DNA"/>
</dbReference>
<dbReference type="AlphaFoldDB" id="A0A6J5JX88"/>
<evidence type="ECO:0000256" key="3">
    <source>
        <dbReference type="ARBA" id="ARBA00022723"/>
    </source>
</evidence>
<organism evidence="10 11">
    <name type="scientific">Candidatus Azoamicus ciliaticola</name>
    <dbReference type="NCBI Taxonomy" id="2652803"/>
    <lineage>
        <taxon>Bacteria</taxon>
        <taxon>Pseudomonadati</taxon>
        <taxon>Pseudomonadota</taxon>
        <taxon>Gammaproteobacteria</taxon>
        <taxon>Candidatus Azoamicaceae</taxon>
        <taxon>Candidatus Azoamicus</taxon>
    </lineage>
</organism>
<evidence type="ECO:0000313" key="10">
    <source>
        <dbReference type="EMBL" id="CAB3976436.1"/>
    </source>
</evidence>
<comment type="catalytic activity">
    <reaction evidence="8">
        <text>apo-[ACP] + CoA = holo-[ACP] + adenosine 3',5'-bisphosphate + H(+)</text>
        <dbReference type="Rhea" id="RHEA:12068"/>
        <dbReference type="Rhea" id="RHEA-COMP:9685"/>
        <dbReference type="Rhea" id="RHEA-COMP:9690"/>
        <dbReference type="ChEBI" id="CHEBI:15378"/>
        <dbReference type="ChEBI" id="CHEBI:29999"/>
        <dbReference type="ChEBI" id="CHEBI:57287"/>
        <dbReference type="ChEBI" id="CHEBI:58343"/>
        <dbReference type="ChEBI" id="CHEBI:64479"/>
        <dbReference type="EC" id="2.7.8.7"/>
    </reaction>
</comment>
<protein>
    <recommendedName>
        <fullName evidence="8">Holo-[acyl-carrier-protein] synthase</fullName>
        <shortName evidence="8">Holo-ACP synthase</shortName>
        <ecNumber evidence="8">2.7.8.7</ecNumber>
    </recommendedName>
    <alternativeName>
        <fullName evidence="8">4'-phosphopantetheinyl transferase AcpS</fullName>
    </alternativeName>
</protein>
<dbReference type="GO" id="GO:0008897">
    <property type="term" value="F:holo-[acyl-carrier-protein] synthase activity"/>
    <property type="evidence" value="ECO:0007669"/>
    <property type="project" value="UniProtKB-UniRule"/>
</dbReference>
<keyword evidence="4 8" id="KW-0276">Fatty acid metabolism</keyword>
<feature type="binding site" evidence="8">
    <location>
        <position position="8"/>
    </location>
    <ligand>
        <name>Mg(2+)</name>
        <dbReference type="ChEBI" id="CHEBI:18420"/>
    </ligand>
</feature>
<keyword evidence="7 8" id="KW-0275">Fatty acid biosynthesis</keyword>
<dbReference type="GO" id="GO:0000287">
    <property type="term" value="F:magnesium ion binding"/>
    <property type="evidence" value="ECO:0007669"/>
    <property type="project" value="UniProtKB-UniRule"/>
</dbReference>
<keyword evidence="5 8" id="KW-0460">Magnesium</keyword>
<comment type="cofactor">
    <cofactor evidence="8">
        <name>Mg(2+)</name>
        <dbReference type="ChEBI" id="CHEBI:18420"/>
    </cofactor>
</comment>
<dbReference type="Pfam" id="PF01648">
    <property type="entry name" value="ACPS"/>
    <property type="match status" value="1"/>
</dbReference>
<reference evidence="10 11" key="1">
    <citation type="submission" date="2020-04" db="EMBL/GenBank/DDBJ databases">
        <authorList>
            <person name="Graf S J."/>
        </authorList>
    </citation>
    <scope>NUCLEOTIDE SEQUENCE [LARGE SCALE GENOMIC DNA]</scope>
    <source>
        <strain evidence="10">1</strain>
    </source>
</reference>
<evidence type="ECO:0000256" key="7">
    <source>
        <dbReference type="ARBA" id="ARBA00023160"/>
    </source>
</evidence>
<evidence type="ECO:0000256" key="8">
    <source>
        <dbReference type="HAMAP-Rule" id="MF_00101"/>
    </source>
</evidence>
<evidence type="ECO:0000256" key="2">
    <source>
        <dbReference type="ARBA" id="ARBA00022679"/>
    </source>
</evidence>
<dbReference type="Proteomes" id="UP000509549">
    <property type="component" value="Chromosome"/>
</dbReference>
<sequence>MIIGIGIDILEKKRITNINNKYGYFFEKKILNNIEINQCKNSKKKITNIAKLFSLKEAFIKSLGTGFIKNFSFKKIKIKHTKLGKPIIKKKNIKIYTSISHEKNIIIALAITKINN</sequence>
<keyword evidence="6 8" id="KW-0443">Lipid metabolism</keyword>
<comment type="similarity">
    <text evidence="8">Belongs to the P-Pant transferase superfamily. AcpS family.</text>
</comment>
<dbReference type="InterPro" id="IPR008278">
    <property type="entry name" value="4-PPantetheinyl_Trfase_dom"/>
</dbReference>
<evidence type="ECO:0000256" key="5">
    <source>
        <dbReference type="ARBA" id="ARBA00022842"/>
    </source>
</evidence>
<dbReference type="KEGG" id="acil:ESZ_00243"/>
<comment type="subcellular location">
    <subcellularLocation>
        <location evidence="8">Cytoplasm</location>
    </subcellularLocation>
</comment>
<keyword evidence="2 8" id="KW-0808">Transferase</keyword>
<dbReference type="GO" id="GO:0006633">
    <property type="term" value="P:fatty acid biosynthetic process"/>
    <property type="evidence" value="ECO:0007669"/>
    <property type="project" value="UniProtKB-UniRule"/>
</dbReference>
<keyword evidence="11" id="KW-1185">Reference proteome</keyword>
<gene>
    <name evidence="8 10" type="primary">acpS</name>
    <name evidence="10" type="ORF">ESZ_00243</name>
</gene>
<dbReference type="NCBIfam" id="TIGR00556">
    <property type="entry name" value="pantethn_trn"/>
    <property type="match status" value="1"/>
</dbReference>
<evidence type="ECO:0000313" key="11">
    <source>
        <dbReference type="Proteomes" id="UP000509549"/>
    </source>
</evidence>
<dbReference type="InterPro" id="IPR037143">
    <property type="entry name" value="4-PPantetheinyl_Trfase_dom_sf"/>
</dbReference>
<evidence type="ECO:0000256" key="4">
    <source>
        <dbReference type="ARBA" id="ARBA00022832"/>
    </source>
</evidence>